<accession>A0ABU7IE24</accession>
<evidence type="ECO:0000313" key="1">
    <source>
        <dbReference type="EMBL" id="MEE1971195.1"/>
    </source>
</evidence>
<dbReference type="Proteomes" id="UP001343698">
    <property type="component" value="Unassembled WGS sequence"/>
</dbReference>
<dbReference type="EMBL" id="JAZDDF010000001">
    <property type="protein sequence ID" value="MEE1971195.1"/>
    <property type="molecule type" value="Genomic_DNA"/>
</dbReference>
<name>A0ABU7IE24_9FLAO</name>
<dbReference type="PROSITE" id="PS51257">
    <property type="entry name" value="PROKAR_LIPOPROTEIN"/>
    <property type="match status" value="1"/>
</dbReference>
<comment type="caution">
    <text evidence="1">The sequence shown here is derived from an EMBL/GenBank/DDBJ whole genome shotgun (WGS) entry which is preliminary data.</text>
</comment>
<protein>
    <recommendedName>
        <fullName evidence="3">Fibronectin type-III domain-containing protein</fullName>
    </recommendedName>
</protein>
<evidence type="ECO:0000313" key="2">
    <source>
        <dbReference type="Proteomes" id="UP001343698"/>
    </source>
</evidence>
<dbReference type="RefSeq" id="WP_272635781.1">
    <property type="nucleotide sequence ID" value="NZ_JAZDDF010000001.1"/>
</dbReference>
<proteinExistence type="predicted"/>
<keyword evidence="2" id="KW-1185">Reference proteome</keyword>
<sequence>MKSRYFSILVILALIFVSCEGEFIPKDNSITLIEPDGLCEGGVSTTNNRLEIPFSWSVDSETGFKEFSIQLIREDDNSTSNYNVSGIKLDTIITLERGKNYLWSIIGRLNSGEEIPTNQQGFFSESEPILDVLPLPSKISFRTTITEFVVSWSNDRENIDNLSYDVFLSNKFETNEIIEDVTVLTYNQRGTTRSESDSKEETIPLNELSSGDYYIFRIQTNKTEGGITNSTNSYLKISKS</sequence>
<reference evidence="1 2" key="1">
    <citation type="submission" date="2024-01" db="EMBL/GenBank/DDBJ databases">
        <title>Maribacter spp. originated from different algae showed divergent polysaccharides utilization ability.</title>
        <authorList>
            <person name="Wang H."/>
            <person name="Wu Y."/>
        </authorList>
    </citation>
    <scope>NUCLEOTIDE SEQUENCE [LARGE SCALE GENOMIC DNA]</scope>
    <source>
        <strain evidence="1 2">KPT27_14</strain>
    </source>
</reference>
<gene>
    <name evidence="1" type="ORF">V1H85_01980</name>
</gene>
<organism evidence="1 2">
    <name type="scientific">Maribacter flavus</name>
    <dbReference type="NCBI Taxonomy" id="1658664"/>
    <lineage>
        <taxon>Bacteria</taxon>
        <taxon>Pseudomonadati</taxon>
        <taxon>Bacteroidota</taxon>
        <taxon>Flavobacteriia</taxon>
        <taxon>Flavobacteriales</taxon>
        <taxon>Flavobacteriaceae</taxon>
        <taxon>Maribacter</taxon>
    </lineage>
</organism>
<evidence type="ECO:0008006" key="3">
    <source>
        <dbReference type="Google" id="ProtNLM"/>
    </source>
</evidence>